<keyword evidence="10" id="KW-1185">Reference proteome</keyword>
<dbReference type="Pfam" id="PF25944">
    <property type="entry name" value="Beta-barrel_RND"/>
    <property type="match status" value="1"/>
</dbReference>
<evidence type="ECO:0000256" key="1">
    <source>
        <dbReference type="ARBA" id="ARBA00004196"/>
    </source>
</evidence>
<evidence type="ECO:0000259" key="7">
    <source>
        <dbReference type="Pfam" id="PF25944"/>
    </source>
</evidence>
<evidence type="ECO:0000259" key="5">
    <source>
        <dbReference type="Pfam" id="PF25876"/>
    </source>
</evidence>
<dbReference type="Pfam" id="PF25917">
    <property type="entry name" value="BSH_RND"/>
    <property type="match status" value="1"/>
</dbReference>
<feature type="domain" description="Multidrug resistance protein MdtA-like alpha-helical hairpin" evidence="5">
    <location>
        <begin position="102"/>
        <end position="170"/>
    </location>
</feature>
<dbReference type="Gene3D" id="1.10.287.470">
    <property type="entry name" value="Helix hairpin bin"/>
    <property type="match status" value="1"/>
</dbReference>
<dbReference type="InterPro" id="IPR058626">
    <property type="entry name" value="MdtA-like_b-barrel"/>
</dbReference>
<dbReference type="FunFam" id="2.40.420.20:FF:000001">
    <property type="entry name" value="Efflux RND transporter periplasmic adaptor subunit"/>
    <property type="match status" value="1"/>
</dbReference>
<comment type="subcellular location">
    <subcellularLocation>
        <location evidence="1">Cell envelope</location>
    </subcellularLocation>
</comment>
<dbReference type="OrthoDB" id="9816569at2"/>
<evidence type="ECO:0000313" key="9">
    <source>
        <dbReference type="EMBL" id="MBB3934473.1"/>
    </source>
</evidence>
<dbReference type="SUPFAM" id="SSF111369">
    <property type="entry name" value="HlyD-like secretion proteins"/>
    <property type="match status" value="1"/>
</dbReference>
<feature type="region of interest" description="Disordered" evidence="3">
    <location>
        <begin position="363"/>
        <end position="413"/>
    </location>
</feature>
<comment type="caution">
    <text evidence="9">The sequence shown here is derived from an EMBL/GenBank/DDBJ whole genome shotgun (WGS) entry which is preliminary data.</text>
</comment>
<feature type="signal peptide" evidence="4">
    <location>
        <begin position="1"/>
        <end position="22"/>
    </location>
</feature>
<feature type="domain" description="Multidrug resistance protein MdtA-like C-terminal permuted SH3" evidence="8">
    <location>
        <begin position="298"/>
        <end position="356"/>
    </location>
</feature>
<proteinExistence type="inferred from homology"/>
<evidence type="ECO:0000259" key="6">
    <source>
        <dbReference type="Pfam" id="PF25917"/>
    </source>
</evidence>
<name>A0A7W6FSZ3_9HYPH</name>
<evidence type="ECO:0000313" key="10">
    <source>
        <dbReference type="Proteomes" id="UP000531216"/>
    </source>
</evidence>
<dbReference type="PANTHER" id="PTHR30158">
    <property type="entry name" value="ACRA/E-RELATED COMPONENT OF DRUG EFFLUX TRANSPORTER"/>
    <property type="match status" value="1"/>
</dbReference>
<dbReference type="GO" id="GO:0030313">
    <property type="term" value="C:cell envelope"/>
    <property type="evidence" value="ECO:0007669"/>
    <property type="project" value="UniProtKB-SubCell"/>
</dbReference>
<feature type="domain" description="Multidrug resistance protein MdtA-like barrel-sandwich hybrid" evidence="6">
    <location>
        <begin position="60"/>
        <end position="198"/>
    </location>
</feature>
<dbReference type="Gene3D" id="2.40.420.20">
    <property type="match status" value="1"/>
</dbReference>
<gene>
    <name evidence="9" type="ORF">GGR05_000584</name>
</gene>
<dbReference type="GO" id="GO:0005886">
    <property type="term" value="C:plasma membrane"/>
    <property type="evidence" value="ECO:0007669"/>
    <property type="project" value="TreeGrafter"/>
</dbReference>
<evidence type="ECO:0000259" key="8">
    <source>
        <dbReference type="Pfam" id="PF25967"/>
    </source>
</evidence>
<evidence type="ECO:0000256" key="3">
    <source>
        <dbReference type="SAM" id="MobiDB-lite"/>
    </source>
</evidence>
<dbReference type="RefSeq" id="WP_090958271.1">
    <property type="nucleotide sequence ID" value="NZ_FOOA01000001.1"/>
</dbReference>
<dbReference type="Pfam" id="PF25876">
    <property type="entry name" value="HH_MFP_RND"/>
    <property type="match status" value="1"/>
</dbReference>
<dbReference type="InterPro" id="IPR058625">
    <property type="entry name" value="MdtA-like_BSH"/>
</dbReference>
<dbReference type="InterPro" id="IPR006143">
    <property type="entry name" value="RND_pump_MFP"/>
</dbReference>
<dbReference type="Gene3D" id="2.40.50.100">
    <property type="match status" value="1"/>
</dbReference>
<sequence length="413" mass="42535">MPRSSLLLSAVAILTLAAPALAQAPGGGAAPPPPAVTVMTIKPENVPVTFEYPARVSASREVEVRAQVGGILLRRTFNEGSRVKEGDLLFEIDRRPFEAQVALAEAQLQQAQATQANAQRTQERTQSLVRSGATSTATLDDATAQRLLADAQVAAAEAQLQTATLNLDYASVEAPASGITSLEQVPEGSLLTSGALLTRITQLDPAYVNFSAADSEAFSIRNMIETGKAEGSLDTLRVTVRFGNGTNYAQQGTIDFTSSSIDESTGTILSRAVLPNPESQLLPGQFVRVEIEGIVVPNAVTIPTEALMQGPQGTFVYTLDDKNVAAVRPVTVGRELEGRLLIADGLKDGDKVVTVGVIKVRPGSPVNPAGAQPDASGAQPAAGANAAPAAAAAPQQAAANGSAQGSAQAGAAQ</sequence>
<dbReference type="GO" id="GO:0046677">
    <property type="term" value="P:response to antibiotic"/>
    <property type="evidence" value="ECO:0007669"/>
    <property type="project" value="TreeGrafter"/>
</dbReference>
<dbReference type="Pfam" id="PF25967">
    <property type="entry name" value="RND-MFP_C"/>
    <property type="match status" value="1"/>
</dbReference>
<evidence type="ECO:0000256" key="2">
    <source>
        <dbReference type="ARBA" id="ARBA00009477"/>
    </source>
</evidence>
<accession>A0A7W6FSZ3</accession>
<dbReference type="Gene3D" id="2.40.30.170">
    <property type="match status" value="1"/>
</dbReference>
<protein>
    <submittedName>
        <fullName evidence="9">Membrane fusion protein (Multidrug efflux system)</fullName>
    </submittedName>
</protein>
<dbReference type="AlphaFoldDB" id="A0A7W6FSZ3"/>
<dbReference type="NCBIfam" id="TIGR01730">
    <property type="entry name" value="RND_mfp"/>
    <property type="match status" value="1"/>
</dbReference>
<dbReference type="InterPro" id="IPR058624">
    <property type="entry name" value="MdtA-like_HH"/>
</dbReference>
<organism evidence="9 10">
    <name type="scientific">Aureimonas phyllosphaerae</name>
    <dbReference type="NCBI Taxonomy" id="1166078"/>
    <lineage>
        <taxon>Bacteria</taxon>
        <taxon>Pseudomonadati</taxon>
        <taxon>Pseudomonadota</taxon>
        <taxon>Alphaproteobacteria</taxon>
        <taxon>Hyphomicrobiales</taxon>
        <taxon>Aurantimonadaceae</taxon>
        <taxon>Aureimonas</taxon>
    </lineage>
</organism>
<feature type="compositionally biased region" description="Low complexity" evidence="3">
    <location>
        <begin position="368"/>
        <end position="413"/>
    </location>
</feature>
<keyword evidence="4" id="KW-0732">Signal</keyword>
<dbReference type="EMBL" id="JACIDO010000001">
    <property type="protein sequence ID" value="MBB3934473.1"/>
    <property type="molecule type" value="Genomic_DNA"/>
</dbReference>
<feature type="chain" id="PRO_5030781305" evidence="4">
    <location>
        <begin position="23"/>
        <end position="413"/>
    </location>
</feature>
<feature type="domain" description="Multidrug resistance protein MdtA-like beta-barrel" evidence="7">
    <location>
        <begin position="205"/>
        <end position="292"/>
    </location>
</feature>
<dbReference type="Proteomes" id="UP000531216">
    <property type="component" value="Unassembled WGS sequence"/>
</dbReference>
<reference evidence="9 10" key="1">
    <citation type="submission" date="2020-08" db="EMBL/GenBank/DDBJ databases">
        <title>Genomic Encyclopedia of Type Strains, Phase IV (KMG-IV): sequencing the most valuable type-strain genomes for metagenomic binning, comparative biology and taxonomic classification.</title>
        <authorList>
            <person name="Goeker M."/>
        </authorList>
    </citation>
    <scope>NUCLEOTIDE SEQUENCE [LARGE SCALE GENOMIC DNA]</scope>
    <source>
        <strain evidence="9 10">DSM 25024</strain>
    </source>
</reference>
<evidence type="ECO:0000256" key="4">
    <source>
        <dbReference type="SAM" id="SignalP"/>
    </source>
</evidence>
<comment type="similarity">
    <text evidence="2">Belongs to the membrane fusion protein (MFP) (TC 8.A.1) family.</text>
</comment>
<dbReference type="InterPro" id="IPR058627">
    <property type="entry name" value="MdtA-like_C"/>
</dbReference>
<dbReference type="GO" id="GO:0022857">
    <property type="term" value="F:transmembrane transporter activity"/>
    <property type="evidence" value="ECO:0007669"/>
    <property type="project" value="InterPro"/>
</dbReference>